<organism evidence="1 2">
    <name type="scientific">Arctium lappa</name>
    <name type="common">Greater burdock</name>
    <name type="synonym">Lappa major</name>
    <dbReference type="NCBI Taxonomy" id="4217"/>
    <lineage>
        <taxon>Eukaryota</taxon>
        <taxon>Viridiplantae</taxon>
        <taxon>Streptophyta</taxon>
        <taxon>Embryophyta</taxon>
        <taxon>Tracheophyta</taxon>
        <taxon>Spermatophyta</taxon>
        <taxon>Magnoliopsida</taxon>
        <taxon>eudicotyledons</taxon>
        <taxon>Gunneridae</taxon>
        <taxon>Pentapetalae</taxon>
        <taxon>asterids</taxon>
        <taxon>campanulids</taxon>
        <taxon>Asterales</taxon>
        <taxon>Asteraceae</taxon>
        <taxon>Carduoideae</taxon>
        <taxon>Cardueae</taxon>
        <taxon>Arctiinae</taxon>
        <taxon>Arctium</taxon>
    </lineage>
</organism>
<name>A0ACB9FKM3_ARCLA</name>
<comment type="caution">
    <text evidence="1">The sequence shown here is derived from an EMBL/GenBank/DDBJ whole genome shotgun (WGS) entry which is preliminary data.</text>
</comment>
<gene>
    <name evidence="1" type="ORF">L6452_03064</name>
</gene>
<keyword evidence="2" id="KW-1185">Reference proteome</keyword>
<sequence length="196" mass="22248">MAASNYVSSLRYHIVPRRLSIAELLSLPPGSNYIPTLVPGQDILIEQHRSPRSLITVGGVDVVVPASNDCPVSHNGQTFTNVRFPFRLIDTQPERCVFPGFNLRCIKPRTMLVNLPTSGEFAVRSIDYRSQRMRIYDPSNCLPVRLSKFEFGLSDSPFSVSYYRNYTLLSCPNDASLDRFTPVRCCHTPLKWKHEI</sequence>
<reference evidence="2" key="1">
    <citation type="journal article" date="2022" name="Mol. Ecol. Resour.">
        <title>The genomes of chicory, endive, great burdock and yacon provide insights into Asteraceae palaeo-polyploidization history and plant inulin production.</title>
        <authorList>
            <person name="Fan W."/>
            <person name="Wang S."/>
            <person name="Wang H."/>
            <person name="Wang A."/>
            <person name="Jiang F."/>
            <person name="Liu H."/>
            <person name="Zhao H."/>
            <person name="Xu D."/>
            <person name="Zhang Y."/>
        </authorList>
    </citation>
    <scope>NUCLEOTIDE SEQUENCE [LARGE SCALE GENOMIC DNA]</scope>
    <source>
        <strain evidence="2">cv. Niubang</strain>
    </source>
</reference>
<reference evidence="1 2" key="2">
    <citation type="journal article" date="2022" name="Mol. Ecol. Resour.">
        <title>The genomes of chicory, endive, great burdock and yacon provide insights into Asteraceae paleo-polyploidization history and plant inulin production.</title>
        <authorList>
            <person name="Fan W."/>
            <person name="Wang S."/>
            <person name="Wang H."/>
            <person name="Wang A."/>
            <person name="Jiang F."/>
            <person name="Liu H."/>
            <person name="Zhao H."/>
            <person name="Xu D."/>
            <person name="Zhang Y."/>
        </authorList>
    </citation>
    <scope>NUCLEOTIDE SEQUENCE [LARGE SCALE GENOMIC DNA]</scope>
    <source>
        <strain evidence="2">cv. Niubang</strain>
    </source>
</reference>
<evidence type="ECO:0000313" key="1">
    <source>
        <dbReference type="EMBL" id="KAI3771893.1"/>
    </source>
</evidence>
<evidence type="ECO:0000313" key="2">
    <source>
        <dbReference type="Proteomes" id="UP001055879"/>
    </source>
</evidence>
<proteinExistence type="predicted"/>
<dbReference type="EMBL" id="CM042047">
    <property type="protein sequence ID" value="KAI3771893.1"/>
    <property type="molecule type" value="Genomic_DNA"/>
</dbReference>
<protein>
    <submittedName>
        <fullName evidence="1">Uncharacterized protein</fullName>
    </submittedName>
</protein>
<accession>A0ACB9FKM3</accession>
<dbReference type="Proteomes" id="UP001055879">
    <property type="component" value="Linkage Group LG01"/>
</dbReference>